<feature type="compositionally biased region" description="Low complexity" evidence="1">
    <location>
        <begin position="289"/>
        <end position="305"/>
    </location>
</feature>
<sequence length="511" mass="54354">MENIRPPCANSMDLERQQEGPEEQQQQQQKQQQQQQQQQPGNAAGESPAQLLPPPAPPPQLLLLQPVQQQLEQQQQQQQRSEGPWRPRPQQLTVQSLPMPCQGPLQGQGPLELVQGPHEVLPQPQGLEEGAPLVGGLLGPPAPSGFPLLQQLQQQQQQQLQEEAATLAEGIAPLPIVPLPTFVGVPLPVAVEAPRTPGGPPGGPPDSVSLTVLQHPPEGGPPPCDSPRGIANSLQRRGPQRGSKSKPNHSNLPTSPRLGGPPCLGVGVCAAPQQKLGARAANARQKRPLQLQQQQQQQQQHAAGAAAGGALKGSPRGALSTAGPSAASLHRSASVSNCLNRSSSSSSEGSGDNSSSSNLPTEADRNSNSRWRCSSSSSSSRLRRRRWPHREPCSSISLTMVLCCIRWFGLLLLSSAPLLLFLLLLPIDFVGWLQVPASLCLFGSHIPRLCFMIQAKSHECLPVPLVLMGVLCNGCWALLGYISGLSAVCCVGVAIFLVPFKCTSFGGQKAH</sequence>
<accession>U6KGE3</accession>
<keyword evidence="2" id="KW-0472">Membrane</keyword>
<dbReference type="AlphaFoldDB" id="U6KGE3"/>
<dbReference type="VEuPathDB" id="ToxoDB:ETH2_0812300"/>
<dbReference type="OrthoDB" id="354810at2759"/>
<dbReference type="VEuPathDB" id="ToxoDB:ETH_00005035"/>
<dbReference type="InterPro" id="IPR004316">
    <property type="entry name" value="SWEET_rpt"/>
</dbReference>
<feature type="region of interest" description="Disordered" evidence="1">
    <location>
        <begin position="338"/>
        <end position="376"/>
    </location>
</feature>
<dbReference type="Proteomes" id="UP000030747">
    <property type="component" value="Unassembled WGS sequence"/>
</dbReference>
<feature type="compositionally biased region" description="Low complexity" evidence="1">
    <location>
        <begin position="23"/>
        <end position="39"/>
    </location>
</feature>
<reference evidence="3" key="2">
    <citation type="submission" date="2013-10" db="EMBL/GenBank/DDBJ databases">
        <authorList>
            <person name="Aslett M."/>
        </authorList>
    </citation>
    <scope>NUCLEOTIDE SEQUENCE [LARGE SCALE GENOMIC DNA]</scope>
    <source>
        <strain evidence="3">Houghton</strain>
    </source>
</reference>
<feature type="transmembrane region" description="Helical" evidence="2">
    <location>
        <begin position="485"/>
        <end position="502"/>
    </location>
</feature>
<evidence type="ECO:0000313" key="3">
    <source>
        <dbReference type="EMBL" id="CDJ37014.1"/>
    </source>
</evidence>
<dbReference type="GeneID" id="25250215"/>
<organism evidence="3 4">
    <name type="scientific">Eimeria tenella</name>
    <name type="common">Coccidian parasite</name>
    <dbReference type="NCBI Taxonomy" id="5802"/>
    <lineage>
        <taxon>Eukaryota</taxon>
        <taxon>Sar</taxon>
        <taxon>Alveolata</taxon>
        <taxon>Apicomplexa</taxon>
        <taxon>Conoidasida</taxon>
        <taxon>Coccidia</taxon>
        <taxon>Eucoccidiorida</taxon>
        <taxon>Eimeriorina</taxon>
        <taxon>Eimeriidae</taxon>
        <taxon>Eimeria</taxon>
    </lineage>
</organism>
<feature type="compositionally biased region" description="Low complexity" evidence="1">
    <location>
        <begin position="61"/>
        <end position="79"/>
    </location>
</feature>
<feature type="compositionally biased region" description="Low complexity" evidence="1">
    <location>
        <begin position="338"/>
        <end position="358"/>
    </location>
</feature>
<gene>
    <name evidence="3" type="ORF">ETH_00005035</name>
</gene>
<proteinExistence type="predicted"/>
<dbReference type="GO" id="GO:0016020">
    <property type="term" value="C:membrane"/>
    <property type="evidence" value="ECO:0007669"/>
    <property type="project" value="InterPro"/>
</dbReference>
<feature type="compositionally biased region" description="Pro residues" evidence="1">
    <location>
        <begin position="51"/>
        <end position="60"/>
    </location>
</feature>
<dbReference type="Pfam" id="PF03083">
    <property type="entry name" value="MtN3_slv"/>
    <property type="match status" value="1"/>
</dbReference>
<evidence type="ECO:0000256" key="2">
    <source>
        <dbReference type="SAM" id="Phobius"/>
    </source>
</evidence>
<reference evidence="3" key="1">
    <citation type="submission" date="2013-10" db="EMBL/GenBank/DDBJ databases">
        <title>Genomic analysis of the causative agents of coccidiosis in chickens.</title>
        <authorList>
            <person name="Reid A.J."/>
            <person name="Blake D."/>
            <person name="Billington K."/>
            <person name="Browne H."/>
            <person name="Dunn M."/>
            <person name="Hung S."/>
            <person name="Kawahara F."/>
            <person name="Miranda-Saavedra D."/>
            <person name="Mourier T."/>
            <person name="Nagra H."/>
            <person name="Otto T.D."/>
            <person name="Rawlings N."/>
            <person name="Sanchez A."/>
            <person name="Sanders M."/>
            <person name="Subramaniam C."/>
            <person name="Tay Y."/>
            <person name="Dear P."/>
            <person name="Doerig C."/>
            <person name="Gruber A."/>
            <person name="Parkinson J."/>
            <person name="Shirley M."/>
            <person name="Wan K.L."/>
            <person name="Berriman M."/>
            <person name="Tomley F."/>
            <person name="Pain A."/>
        </authorList>
    </citation>
    <scope>NUCLEOTIDE SEQUENCE [LARGE SCALE GENOMIC DNA]</scope>
    <source>
        <strain evidence="3">Houghton</strain>
    </source>
</reference>
<keyword evidence="2" id="KW-0812">Transmembrane</keyword>
<keyword evidence="2" id="KW-1133">Transmembrane helix</keyword>
<dbReference type="EMBL" id="HG673746">
    <property type="protein sequence ID" value="CDJ37014.1"/>
    <property type="molecule type" value="Genomic_DNA"/>
</dbReference>
<evidence type="ECO:0000313" key="4">
    <source>
        <dbReference type="Proteomes" id="UP000030747"/>
    </source>
</evidence>
<feature type="region of interest" description="Disordered" evidence="1">
    <location>
        <begin position="194"/>
        <end position="259"/>
    </location>
</feature>
<dbReference type="RefSeq" id="XP_013227852.1">
    <property type="nucleotide sequence ID" value="XM_013372398.1"/>
</dbReference>
<evidence type="ECO:0000256" key="1">
    <source>
        <dbReference type="SAM" id="MobiDB-lite"/>
    </source>
</evidence>
<keyword evidence="4" id="KW-1185">Reference proteome</keyword>
<feature type="region of interest" description="Disordered" evidence="1">
    <location>
        <begin position="279"/>
        <end position="326"/>
    </location>
</feature>
<feature type="region of interest" description="Disordered" evidence="1">
    <location>
        <begin position="1"/>
        <end position="106"/>
    </location>
</feature>
<protein>
    <submittedName>
        <fullName evidence="3">Uncharacterized protein</fullName>
    </submittedName>
</protein>
<name>U6KGE3_EIMTE</name>